<dbReference type="GO" id="GO:1990904">
    <property type="term" value="C:ribonucleoprotein complex"/>
    <property type="evidence" value="ECO:0007669"/>
    <property type="project" value="UniProtKB-KW"/>
</dbReference>
<dbReference type="Pfam" id="PF03719">
    <property type="entry name" value="Ribosomal_S5_C"/>
    <property type="match status" value="1"/>
</dbReference>
<sequence>VRNILTKSLGSSNPNNMVRATIEGLKDLKRASEVAELRGKTVEEIYNA</sequence>
<dbReference type="GO" id="GO:0003735">
    <property type="term" value="F:structural constituent of ribosome"/>
    <property type="evidence" value="ECO:0007669"/>
    <property type="project" value="InterPro"/>
</dbReference>
<dbReference type="SUPFAM" id="SSF54211">
    <property type="entry name" value="Ribosomal protein S5 domain 2-like"/>
    <property type="match status" value="1"/>
</dbReference>
<evidence type="ECO:0000256" key="2">
    <source>
        <dbReference type="ARBA" id="ARBA00022980"/>
    </source>
</evidence>
<comment type="caution">
    <text evidence="5">The sequence shown here is derived from an EMBL/GenBank/DDBJ whole genome shotgun (WGS) entry which is preliminary data.</text>
</comment>
<dbReference type="GO" id="GO:0005737">
    <property type="term" value="C:cytoplasm"/>
    <property type="evidence" value="ECO:0007669"/>
    <property type="project" value="UniProtKB-ARBA"/>
</dbReference>
<accession>W1XZX9</accession>
<dbReference type="InterPro" id="IPR014721">
    <property type="entry name" value="Ribsml_uS5_D2-typ_fold_subgr"/>
</dbReference>
<dbReference type="GO" id="GO:0006412">
    <property type="term" value="P:translation"/>
    <property type="evidence" value="ECO:0007669"/>
    <property type="project" value="InterPro"/>
</dbReference>
<dbReference type="Gene3D" id="3.30.230.10">
    <property type="match status" value="1"/>
</dbReference>
<evidence type="ECO:0000256" key="3">
    <source>
        <dbReference type="ARBA" id="ARBA00023274"/>
    </source>
</evidence>
<dbReference type="InterPro" id="IPR005324">
    <property type="entry name" value="Ribosomal_uS5_C"/>
</dbReference>
<comment type="similarity">
    <text evidence="1">Belongs to the universal ribosomal protein uS5 family.</text>
</comment>
<dbReference type="GO" id="GO:0005840">
    <property type="term" value="C:ribosome"/>
    <property type="evidence" value="ECO:0007669"/>
    <property type="project" value="UniProtKB-KW"/>
</dbReference>
<keyword evidence="2 5" id="KW-0689">Ribosomal protein</keyword>
<organism evidence="5">
    <name type="scientific">human gut metagenome</name>
    <dbReference type="NCBI Taxonomy" id="408170"/>
    <lineage>
        <taxon>unclassified sequences</taxon>
        <taxon>metagenomes</taxon>
        <taxon>organismal metagenomes</taxon>
    </lineage>
</organism>
<dbReference type="FunFam" id="3.30.230.10:FF:000002">
    <property type="entry name" value="30S ribosomal protein S5"/>
    <property type="match status" value="1"/>
</dbReference>
<dbReference type="InterPro" id="IPR020568">
    <property type="entry name" value="Ribosomal_Su5_D2-typ_SF"/>
</dbReference>
<evidence type="ECO:0000256" key="1">
    <source>
        <dbReference type="ARBA" id="ARBA00008945"/>
    </source>
</evidence>
<gene>
    <name evidence="5" type="ORF">Q604_UNBC09919G0002</name>
</gene>
<proteinExistence type="inferred from homology"/>
<dbReference type="AlphaFoldDB" id="W1XZX9"/>
<dbReference type="EMBL" id="AZMM01009919">
    <property type="protein sequence ID" value="ETJ35721.1"/>
    <property type="molecule type" value="Genomic_DNA"/>
</dbReference>
<reference evidence="5" key="1">
    <citation type="submission" date="2013-12" db="EMBL/GenBank/DDBJ databases">
        <title>A Varibaculum cambriense genome reconstructed from a premature infant gut community with otherwise low bacterial novelty that shifts toward anaerobic metabolism during the third week of life.</title>
        <authorList>
            <person name="Brown C.T."/>
            <person name="Sharon I."/>
            <person name="Thomas B.C."/>
            <person name="Castelle C.J."/>
            <person name="Morowitz M.J."/>
            <person name="Banfield J.F."/>
        </authorList>
    </citation>
    <scope>NUCLEOTIDE SEQUENCE</scope>
</reference>
<evidence type="ECO:0000313" key="5">
    <source>
        <dbReference type="EMBL" id="ETJ35721.1"/>
    </source>
</evidence>
<evidence type="ECO:0000259" key="4">
    <source>
        <dbReference type="Pfam" id="PF03719"/>
    </source>
</evidence>
<name>W1XZX9_9ZZZZ</name>
<keyword evidence="3" id="KW-0687">Ribonucleoprotein</keyword>
<feature type="non-terminal residue" evidence="5">
    <location>
        <position position="1"/>
    </location>
</feature>
<feature type="domain" description="Small ribosomal subunit protein uS5 C-terminal" evidence="4">
    <location>
        <begin position="1"/>
        <end position="38"/>
    </location>
</feature>
<protein>
    <submittedName>
        <fullName evidence="5">30S ribosomal protein S5</fullName>
    </submittedName>
</protein>